<feature type="repeat" description="ANK" evidence="3">
    <location>
        <begin position="830"/>
        <end position="853"/>
    </location>
</feature>
<dbReference type="EMBL" id="JAPFFF010000008">
    <property type="protein sequence ID" value="KAK8883459.1"/>
    <property type="molecule type" value="Genomic_DNA"/>
</dbReference>
<dbReference type="Proteomes" id="UP001470230">
    <property type="component" value="Unassembled WGS sequence"/>
</dbReference>
<dbReference type="Gene3D" id="1.25.40.20">
    <property type="entry name" value="Ankyrin repeat-containing domain"/>
    <property type="match status" value="3"/>
</dbReference>
<dbReference type="PROSITE" id="PS50088">
    <property type="entry name" value="ANK_REPEAT"/>
    <property type="match status" value="2"/>
</dbReference>
<dbReference type="InterPro" id="IPR036770">
    <property type="entry name" value="Ankyrin_rpt-contain_sf"/>
</dbReference>
<evidence type="ECO:0000256" key="3">
    <source>
        <dbReference type="PROSITE-ProRule" id="PRU00023"/>
    </source>
</evidence>
<organism evidence="4 6">
    <name type="scientific">Tritrichomonas musculus</name>
    <dbReference type="NCBI Taxonomy" id="1915356"/>
    <lineage>
        <taxon>Eukaryota</taxon>
        <taxon>Metamonada</taxon>
        <taxon>Parabasalia</taxon>
        <taxon>Tritrichomonadida</taxon>
        <taxon>Tritrichomonadidae</taxon>
        <taxon>Tritrichomonas</taxon>
    </lineage>
</organism>
<dbReference type="PANTHER" id="PTHR24198">
    <property type="entry name" value="ANKYRIN REPEAT AND PROTEIN KINASE DOMAIN-CONTAINING PROTEIN"/>
    <property type="match status" value="1"/>
</dbReference>
<feature type="repeat" description="ANK" evidence="3">
    <location>
        <begin position="546"/>
        <end position="569"/>
    </location>
</feature>
<dbReference type="SUPFAM" id="SSF48403">
    <property type="entry name" value="Ankyrin repeat"/>
    <property type="match status" value="1"/>
</dbReference>
<name>A0ABR2GMX1_9EUKA</name>
<sequence>MFDQQYIQEKKNLQDILLEYIDHEGNSEEQFQNLMDFFKQKEFSNNKTELKLLFRMITKIANHHYRSTDFFSKIEMIISKFKDDISKHFTNSEIFNIFLPNKRILLFLFEEKILAFTYFICKTITNYDGNYFYYFYPEITEYDKSLPNDSKEKKKEILEFIQNNQDEFKKLRKIGENESNICQLIRKDDINNFIDYIKKNKVKLDSKIEESFYETNSYINKYQGSYIYQPKLAHYACFFGSIQIFKFLISNKVQLDGSLWNYAIHGRNMEIIHILEQQKIKPMNNSNFFMRDDDSKFDKCFDFAMKNFHNEIANYIHQNYLLKNNKNNHLQPGIRPNIMQPNILSNFYQANIHFQQVQQQENNKNDSSNTKGEVDESKAMTAIKYMNYAYFPQSASNEKYMRSLCENGFYELVDDIIKTKNLDFLYEDRNSYSSFTLKDILFKVVGKEHFEILKRLYENRPFDVNLVNHDFRNNLHPAETMLHVAIKKDSTKIVQFLSSIESININQIYWESDNSSFGYNRSNKEEEDENDTYFDTDFEDYSTIINKKTALHLAIENQNTEIVSILLKHPKINVNVLKLEKKYLYDKIFGYANTKKIYKTRFIKTALFAAIENDDVEMVRLLLTAPKIDVNKKSISDYRYVYQYHERKKKGKDINVSRSSTGHEIKTPLFVAIEKEKNIEIIKLLVSHAGIDINLESSFIENNQALLDFMKRMMNENVEHNEVVDNAIKMKSIVKTPLEMAYMKQNTEISDLLLGSKTIDVNYKSSGQQIFKDAVKNGDIEAMKSFLAIPGINVKKALKGSLQIAIQNDKIDIVKFLLTQPNINVNDKLSGKTPLQVAADQKNIEVVKLLLDRPELKYDINKVFSSIDEKQIQIISLLLEKSNK</sequence>
<evidence type="ECO:0000256" key="1">
    <source>
        <dbReference type="ARBA" id="ARBA00022737"/>
    </source>
</evidence>
<evidence type="ECO:0008006" key="7">
    <source>
        <dbReference type="Google" id="ProtNLM"/>
    </source>
</evidence>
<dbReference type="PANTHER" id="PTHR24198:SF165">
    <property type="entry name" value="ANKYRIN REPEAT-CONTAINING PROTEIN-RELATED"/>
    <property type="match status" value="1"/>
</dbReference>
<gene>
    <name evidence="4" type="ORF">M9Y10_016218</name>
    <name evidence="5" type="ORF">M9Y10_042545</name>
</gene>
<keyword evidence="2 3" id="KW-0040">ANK repeat</keyword>
<evidence type="ECO:0000256" key="2">
    <source>
        <dbReference type="ARBA" id="ARBA00023043"/>
    </source>
</evidence>
<accession>A0ABR2GMX1</accession>
<comment type="caution">
    <text evidence="4">The sequence shown here is derived from an EMBL/GenBank/DDBJ whole genome shotgun (WGS) entry which is preliminary data.</text>
</comment>
<evidence type="ECO:0000313" key="5">
    <source>
        <dbReference type="EMBL" id="KAK8883459.1"/>
    </source>
</evidence>
<keyword evidence="6" id="KW-1185">Reference proteome</keyword>
<proteinExistence type="predicted"/>
<dbReference type="Pfam" id="PF12796">
    <property type="entry name" value="Ank_2"/>
    <property type="match status" value="2"/>
</dbReference>
<dbReference type="InterPro" id="IPR002110">
    <property type="entry name" value="Ankyrin_rpt"/>
</dbReference>
<evidence type="ECO:0000313" key="4">
    <source>
        <dbReference type="EMBL" id="KAK8835290.1"/>
    </source>
</evidence>
<keyword evidence="1" id="KW-0677">Repeat</keyword>
<dbReference type="SMART" id="SM00248">
    <property type="entry name" value="ANK"/>
    <property type="match status" value="10"/>
</dbReference>
<dbReference type="Pfam" id="PF00023">
    <property type="entry name" value="Ank"/>
    <property type="match status" value="1"/>
</dbReference>
<protein>
    <recommendedName>
        <fullName evidence="7">Ankyrin</fullName>
    </recommendedName>
</protein>
<dbReference type="EMBL" id="JAPFFF010000194">
    <property type="protein sequence ID" value="KAK8835290.1"/>
    <property type="molecule type" value="Genomic_DNA"/>
</dbReference>
<evidence type="ECO:0000313" key="6">
    <source>
        <dbReference type="Proteomes" id="UP001470230"/>
    </source>
</evidence>
<dbReference type="PROSITE" id="PS50297">
    <property type="entry name" value="ANK_REP_REGION"/>
    <property type="match status" value="2"/>
</dbReference>
<reference evidence="4 6" key="1">
    <citation type="submission" date="2024-04" db="EMBL/GenBank/DDBJ databases">
        <title>Tritrichomonas musculus Genome.</title>
        <authorList>
            <person name="Alves-Ferreira E."/>
            <person name="Grigg M."/>
            <person name="Lorenzi H."/>
            <person name="Galac M."/>
        </authorList>
    </citation>
    <scope>NUCLEOTIDE SEQUENCE [LARGE SCALE GENOMIC DNA]</scope>
    <source>
        <strain evidence="4 6">EAF2021</strain>
    </source>
</reference>